<dbReference type="PANTHER" id="PTHR33168">
    <property type="entry name" value="STRESS INDUCED PROTEIN-RELATED"/>
    <property type="match status" value="1"/>
</dbReference>
<comment type="caution">
    <text evidence="1">The sequence shown here is derived from an EMBL/GenBank/DDBJ whole genome shotgun (WGS) entry which is preliminary data.</text>
</comment>
<evidence type="ECO:0000313" key="2">
    <source>
        <dbReference type="Proteomes" id="UP000734854"/>
    </source>
</evidence>
<dbReference type="AlphaFoldDB" id="A0A8J5FT08"/>
<evidence type="ECO:0000313" key="1">
    <source>
        <dbReference type="EMBL" id="KAG6493284.1"/>
    </source>
</evidence>
<accession>A0A8J5FT08</accession>
<dbReference type="EMBL" id="JACMSC010000013">
    <property type="protein sequence ID" value="KAG6493284.1"/>
    <property type="molecule type" value="Genomic_DNA"/>
</dbReference>
<sequence>MALTASSTSNLYISRPVAKADEVDCAMDCIPSLTRQRSYARRPLHVNNLFSGIRSASRFTRSADGESDDDPFPHRQPGRWARLRVAWRRMMEEKRRMLRSATPTHAPCYDPYTYAQNFDEGVASAEPDNLSRSFSARFAGPLYRG</sequence>
<organism evidence="1 2">
    <name type="scientific">Zingiber officinale</name>
    <name type="common">Ginger</name>
    <name type="synonym">Amomum zingiber</name>
    <dbReference type="NCBI Taxonomy" id="94328"/>
    <lineage>
        <taxon>Eukaryota</taxon>
        <taxon>Viridiplantae</taxon>
        <taxon>Streptophyta</taxon>
        <taxon>Embryophyta</taxon>
        <taxon>Tracheophyta</taxon>
        <taxon>Spermatophyta</taxon>
        <taxon>Magnoliopsida</taxon>
        <taxon>Liliopsida</taxon>
        <taxon>Zingiberales</taxon>
        <taxon>Zingiberaceae</taxon>
        <taxon>Zingiber</taxon>
    </lineage>
</organism>
<keyword evidence="2" id="KW-1185">Reference proteome</keyword>
<dbReference type="Proteomes" id="UP000734854">
    <property type="component" value="Unassembled WGS sequence"/>
</dbReference>
<protein>
    <submittedName>
        <fullName evidence="1">Uncharacterized protein</fullName>
    </submittedName>
</protein>
<gene>
    <name evidence="1" type="ORF">ZIOFF_048263</name>
</gene>
<name>A0A8J5FT08_ZINOF</name>
<proteinExistence type="predicted"/>
<reference evidence="1 2" key="1">
    <citation type="submission" date="2020-08" db="EMBL/GenBank/DDBJ databases">
        <title>Plant Genome Project.</title>
        <authorList>
            <person name="Zhang R.-G."/>
        </authorList>
    </citation>
    <scope>NUCLEOTIDE SEQUENCE [LARGE SCALE GENOMIC DNA]</scope>
    <source>
        <tissue evidence="1">Rhizome</tissue>
    </source>
</reference>